<evidence type="ECO:0000256" key="3">
    <source>
        <dbReference type="ARBA" id="ARBA00022833"/>
    </source>
</evidence>
<dbReference type="Proteomes" id="UP000036987">
    <property type="component" value="Unassembled WGS sequence"/>
</dbReference>
<dbReference type="GO" id="GO:0008270">
    <property type="term" value="F:zinc ion binding"/>
    <property type="evidence" value="ECO:0007669"/>
    <property type="project" value="UniProtKB-KW"/>
</dbReference>
<evidence type="ECO:0000256" key="5">
    <source>
        <dbReference type="ARBA" id="ARBA00023125"/>
    </source>
</evidence>
<comment type="function">
    <text evidence="9">Transcription factor that binds specifically to a 5'-AA[AG]G-3' consensus core sequence.</text>
</comment>
<evidence type="ECO:0000313" key="11">
    <source>
        <dbReference type="EMBL" id="KMZ58269.1"/>
    </source>
</evidence>
<keyword evidence="12" id="KW-1185">Reference proteome</keyword>
<dbReference type="OrthoDB" id="1927254at2759"/>
<evidence type="ECO:0000256" key="7">
    <source>
        <dbReference type="ARBA" id="ARBA00023242"/>
    </source>
</evidence>
<accession>A0A0K9NNB8</accession>
<dbReference type="AlphaFoldDB" id="A0A0K9NNB8"/>
<dbReference type="PANTHER" id="PTHR31992">
    <property type="entry name" value="DOF ZINC FINGER PROTEIN DOF1.4-RELATED"/>
    <property type="match status" value="1"/>
</dbReference>
<dbReference type="GO" id="GO:0003677">
    <property type="term" value="F:DNA binding"/>
    <property type="evidence" value="ECO:0007669"/>
    <property type="project" value="UniProtKB-UniRule"/>
</dbReference>
<sequence>MAEECYALTVGSMPSNLVNFIDGRVQTNHNCPRCDAPDTKLCTINYNHTQPRYFCMSCRGYWTNGGVFRNVPVGGGYRKHKNSYSKTSKINLLSDEDITL</sequence>
<evidence type="ECO:0000259" key="10">
    <source>
        <dbReference type="PROSITE" id="PS50884"/>
    </source>
</evidence>
<evidence type="ECO:0000256" key="6">
    <source>
        <dbReference type="ARBA" id="ARBA00023163"/>
    </source>
</evidence>
<keyword evidence="2 8" id="KW-0863">Zinc-finger</keyword>
<keyword evidence="1 9" id="KW-0479">Metal-binding</keyword>
<keyword evidence="6 9" id="KW-0804">Transcription</keyword>
<keyword evidence="3 9" id="KW-0862">Zinc</keyword>
<dbReference type="Pfam" id="PF02701">
    <property type="entry name" value="Zn_ribbon_Dof"/>
    <property type="match status" value="1"/>
</dbReference>
<evidence type="ECO:0000256" key="1">
    <source>
        <dbReference type="ARBA" id="ARBA00022723"/>
    </source>
</evidence>
<comment type="subcellular location">
    <subcellularLocation>
        <location evidence="8 9">Nucleus</location>
    </subcellularLocation>
</comment>
<gene>
    <name evidence="11" type="ORF">ZOSMA_78G00370</name>
</gene>
<dbReference type="InterPro" id="IPR045174">
    <property type="entry name" value="Dof"/>
</dbReference>
<protein>
    <recommendedName>
        <fullName evidence="9">Dof zinc finger protein</fullName>
    </recommendedName>
</protein>
<dbReference type="PANTHER" id="PTHR31992:SF321">
    <property type="entry name" value="DOF ZINC FINGER PROTEIN"/>
    <property type="match status" value="1"/>
</dbReference>
<feature type="domain" description="Dof-type" evidence="10">
    <location>
        <begin position="29"/>
        <end position="82"/>
    </location>
</feature>
<keyword evidence="4 9" id="KW-0805">Transcription regulation</keyword>
<evidence type="ECO:0000256" key="4">
    <source>
        <dbReference type="ARBA" id="ARBA00023015"/>
    </source>
</evidence>
<evidence type="ECO:0000256" key="2">
    <source>
        <dbReference type="ARBA" id="ARBA00022771"/>
    </source>
</evidence>
<keyword evidence="7 8" id="KW-0539">Nucleus</keyword>
<comment type="caution">
    <text evidence="11">The sequence shown here is derived from an EMBL/GenBank/DDBJ whole genome shotgun (WGS) entry which is preliminary data.</text>
</comment>
<dbReference type="InterPro" id="IPR003851">
    <property type="entry name" value="Znf_Dof"/>
</dbReference>
<proteinExistence type="predicted"/>
<dbReference type="PROSITE" id="PS50884">
    <property type="entry name" value="ZF_DOF_2"/>
    <property type="match status" value="1"/>
</dbReference>
<evidence type="ECO:0000256" key="8">
    <source>
        <dbReference type="PROSITE-ProRule" id="PRU00071"/>
    </source>
</evidence>
<name>A0A0K9NNB8_ZOSMR</name>
<keyword evidence="5 8" id="KW-0238">DNA-binding</keyword>
<reference evidence="12" key="1">
    <citation type="journal article" date="2016" name="Nature">
        <title>The genome of the seagrass Zostera marina reveals angiosperm adaptation to the sea.</title>
        <authorList>
            <person name="Olsen J.L."/>
            <person name="Rouze P."/>
            <person name="Verhelst B."/>
            <person name="Lin Y.-C."/>
            <person name="Bayer T."/>
            <person name="Collen J."/>
            <person name="Dattolo E."/>
            <person name="De Paoli E."/>
            <person name="Dittami S."/>
            <person name="Maumus F."/>
            <person name="Michel G."/>
            <person name="Kersting A."/>
            <person name="Lauritano C."/>
            <person name="Lohaus R."/>
            <person name="Toepel M."/>
            <person name="Tonon T."/>
            <person name="Vanneste K."/>
            <person name="Amirebrahimi M."/>
            <person name="Brakel J."/>
            <person name="Bostroem C."/>
            <person name="Chovatia M."/>
            <person name="Grimwood J."/>
            <person name="Jenkins J.W."/>
            <person name="Jueterbock A."/>
            <person name="Mraz A."/>
            <person name="Stam W.T."/>
            <person name="Tice H."/>
            <person name="Bornberg-Bauer E."/>
            <person name="Green P.J."/>
            <person name="Pearson G.A."/>
            <person name="Procaccini G."/>
            <person name="Duarte C.M."/>
            <person name="Schmutz J."/>
            <person name="Reusch T.B.H."/>
            <person name="Van de Peer Y."/>
        </authorList>
    </citation>
    <scope>NUCLEOTIDE SEQUENCE [LARGE SCALE GENOMIC DNA]</scope>
    <source>
        <strain evidence="12">cv. Finnish</strain>
    </source>
</reference>
<dbReference type="EMBL" id="LFYR01001962">
    <property type="protein sequence ID" value="KMZ58269.1"/>
    <property type="molecule type" value="Genomic_DNA"/>
</dbReference>
<dbReference type="GO" id="GO:0003700">
    <property type="term" value="F:DNA-binding transcription factor activity"/>
    <property type="evidence" value="ECO:0007669"/>
    <property type="project" value="UniProtKB-UniRule"/>
</dbReference>
<organism evidence="11 12">
    <name type="scientific">Zostera marina</name>
    <name type="common">Eelgrass</name>
    <dbReference type="NCBI Taxonomy" id="29655"/>
    <lineage>
        <taxon>Eukaryota</taxon>
        <taxon>Viridiplantae</taxon>
        <taxon>Streptophyta</taxon>
        <taxon>Embryophyta</taxon>
        <taxon>Tracheophyta</taxon>
        <taxon>Spermatophyta</taxon>
        <taxon>Magnoliopsida</taxon>
        <taxon>Liliopsida</taxon>
        <taxon>Zosteraceae</taxon>
        <taxon>Zostera</taxon>
    </lineage>
</organism>
<evidence type="ECO:0000313" key="12">
    <source>
        <dbReference type="Proteomes" id="UP000036987"/>
    </source>
</evidence>
<dbReference type="GO" id="GO:0005634">
    <property type="term" value="C:nucleus"/>
    <property type="evidence" value="ECO:0007669"/>
    <property type="project" value="UniProtKB-SubCell"/>
</dbReference>
<evidence type="ECO:0000256" key="9">
    <source>
        <dbReference type="RuleBase" id="RU369094"/>
    </source>
</evidence>